<evidence type="ECO:0000313" key="2">
    <source>
        <dbReference type="EMBL" id="MBL1086870.1"/>
    </source>
</evidence>
<feature type="transmembrane region" description="Helical" evidence="1">
    <location>
        <begin position="49"/>
        <end position="70"/>
    </location>
</feature>
<dbReference type="AlphaFoldDB" id="A0A937ERP2"/>
<evidence type="ECO:0000313" key="3">
    <source>
        <dbReference type="Proteomes" id="UP000661858"/>
    </source>
</evidence>
<keyword evidence="1" id="KW-1133">Transmembrane helix</keyword>
<protein>
    <submittedName>
        <fullName evidence="2">Uncharacterized protein</fullName>
    </submittedName>
</protein>
<keyword evidence="1" id="KW-0472">Membrane</keyword>
<name>A0A937ERP2_9ACTN</name>
<keyword evidence="3" id="KW-1185">Reference proteome</keyword>
<feature type="transmembrane region" description="Helical" evidence="1">
    <location>
        <begin position="12"/>
        <end position="37"/>
    </location>
</feature>
<evidence type="ECO:0000256" key="1">
    <source>
        <dbReference type="SAM" id="Phobius"/>
    </source>
</evidence>
<organism evidence="2 3">
    <name type="scientific">Streptomyces actinomycinicus</name>
    <dbReference type="NCBI Taxonomy" id="1695166"/>
    <lineage>
        <taxon>Bacteria</taxon>
        <taxon>Bacillati</taxon>
        <taxon>Actinomycetota</taxon>
        <taxon>Actinomycetes</taxon>
        <taxon>Kitasatosporales</taxon>
        <taxon>Streptomycetaceae</taxon>
        <taxon>Streptomyces</taxon>
    </lineage>
</organism>
<sequence>MDHTQPAQIQAHVSNAILVTLMALAAMNIGFIVGIFARAVGHLTPYSASGTGAGAAITMFTIAMGTVKFLKSNDH</sequence>
<keyword evidence="1" id="KW-0812">Transmembrane</keyword>
<dbReference type="RefSeq" id="WP_201843414.1">
    <property type="nucleotide sequence ID" value="NZ_JAERRK010000025.1"/>
</dbReference>
<dbReference type="EMBL" id="JAERRK010000025">
    <property type="protein sequence ID" value="MBL1086870.1"/>
    <property type="molecule type" value="Genomic_DNA"/>
</dbReference>
<comment type="caution">
    <text evidence="2">The sequence shown here is derived from an EMBL/GenBank/DDBJ whole genome shotgun (WGS) entry which is preliminary data.</text>
</comment>
<proteinExistence type="predicted"/>
<accession>A0A937ERP2</accession>
<gene>
    <name evidence="2" type="ORF">JK359_33735</name>
</gene>
<dbReference type="Proteomes" id="UP000661858">
    <property type="component" value="Unassembled WGS sequence"/>
</dbReference>
<reference evidence="2" key="1">
    <citation type="submission" date="2021-01" db="EMBL/GenBank/DDBJ databases">
        <title>WGS of actinomycetes isolated from Thailand.</title>
        <authorList>
            <person name="Thawai C."/>
        </authorList>
    </citation>
    <scope>NUCLEOTIDE SEQUENCE</scope>
    <source>
        <strain evidence="2">RCU-197</strain>
    </source>
</reference>